<dbReference type="InterPro" id="IPR013321">
    <property type="entry name" value="Arc_rbn_hlx_hlx"/>
</dbReference>
<evidence type="ECO:0000313" key="3">
    <source>
        <dbReference type="Proteomes" id="UP000283644"/>
    </source>
</evidence>
<organism evidence="2 3">
    <name type="scientific">Nocardioides immobilis</name>
    <dbReference type="NCBI Taxonomy" id="2049295"/>
    <lineage>
        <taxon>Bacteria</taxon>
        <taxon>Bacillati</taxon>
        <taxon>Actinomycetota</taxon>
        <taxon>Actinomycetes</taxon>
        <taxon>Propionibacteriales</taxon>
        <taxon>Nocardioidaceae</taxon>
        <taxon>Nocardioides</taxon>
    </lineage>
</organism>
<accession>A0A417Y6M1</accession>
<dbReference type="InterPro" id="IPR002145">
    <property type="entry name" value="CopG"/>
</dbReference>
<name>A0A417Y6M1_9ACTN</name>
<dbReference type="SUPFAM" id="SSF47598">
    <property type="entry name" value="Ribbon-helix-helix"/>
    <property type="match status" value="1"/>
</dbReference>
<dbReference type="Gene3D" id="1.10.1220.10">
    <property type="entry name" value="Met repressor-like"/>
    <property type="match status" value="1"/>
</dbReference>
<keyword evidence="3" id="KW-1185">Reference proteome</keyword>
<dbReference type="EMBL" id="QXGH01000010">
    <property type="protein sequence ID" value="RHW28245.1"/>
    <property type="molecule type" value="Genomic_DNA"/>
</dbReference>
<protein>
    <submittedName>
        <fullName evidence="2">Ribbon-helix-helix protein, CopG family</fullName>
    </submittedName>
</protein>
<feature type="domain" description="Ribbon-helix-helix protein CopG" evidence="1">
    <location>
        <begin position="4"/>
        <end position="40"/>
    </location>
</feature>
<dbReference type="InterPro" id="IPR010985">
    <property type="entry name" value="Ribbon_hlx_hlx"/>
</dbReference>
<dbReference type="OrthoDB" id="4426404at2"/>
<proteinExistence type="predicted"/>
<sequence length="66" mass="7485">MAMTLRLTDEQTAALRATADREGRSMHETVVRAIAEYVAKRGEKRDALIKRILEEDREALDRLGSV</sequence>
<dbReference type="Pfam" id="PF01402">
    <property type="entry name" value="RHH_1"/>
    <property type="match status" value="1"/>
</dbReference>
<dbReference type="RefSeq" id="WP_118923079.1">
    <property type="nucleotide sequence ID" value="NZ_QXGH01000010.1"/>
</dbReference>
<evidence type="ECO:0000259" key="1">
    <source>
        <dbReference type="Pfam" id="PF01402"/>
    </source>
</evidence>
<comment type="caution">
    <text evidence="2">The sequence shown here is derived from an EMBL/GenBank/DDBJ whole genome shotgun (WGS) entry which is preliminary data.</text>
</comment>
<evidence type="ECO:0000313" key="2">
    <source>
        <dbReference type="EMBL" id="RHW28245.1"/>
    </source>
</evidence>
<gene>
    <name evidence="2" type="ORF">D0Z08_04475</name>
</gene>
<reference evidence="2 3" key="1">
    <citation type="submission" date="2018-09" db="EMBL/GenBank/DDBJ databases">
        <title>Genome sequencing of Nocardioides immobilis CCTCC AB 2017083 for comparison to Nocardioides silvaticus.</title>
        <authorList>
            <person name="Li C."/>
            <person name="Wang G."/>
        </authorList>
    </citation>
    <scope>NUCLEOTIDE SEQUENCE [LARGE SCALE GENOMIC DNA]</scope>
    <source>
        <strain evidence="2 3">CCTCC AB 2017083</strain>
    </source>
</reference>
<dbReference type="GO" id="GO:0006355">
    <property type="term" value="P:regulation of DNA-templated transcription"/>
    <property type="evidence" value="ECO:0007669"/>
    <property type="project" value="InterPro"/>
</dbReference>
<dbReference type="AlphaFoldDB" id="A0A417Y6M1"/>
<dbReference type="Proteomes" id="UP000283644">
    <property type="component" value="Unassembled WGS sequence"/>
</dbReference>